<feature type="transmembrane region" description="Helical" evidence="6">
    <location>
        <begin position="208"/>
        <end position="230"/>
    </location>
</feature>
<dbReference type="InterPro" id="IPR000620">
    <property type="entry name" value="EamA_dom"/>
</dbReference>
<dbReference type="SUPFAM" id="SSF103481">
    <property type="entry name" value="Multidrug resistance efflux transporter EmrE"/>
    <property type="match status" value="2"/>
</dbReference>
<feature type="domain" description="EamA" evidence="7">
    <location>
        <begin position="10"/>
        <end position="150"/>
    </location>
</feature>
<evidence type="ECO:0000313" key="8">
    <source>
        <dbReference type="EMBL" id="CAI9764916.1"/>
    </source>
</evidence>
<proteinExistence type="inferred from homology"/>
<evidence type="ECO:0000256" key="3">
    <source>
        <dbReference type="ARBA" id="ARBA00022692"/>
    </source>
</evidence>
<evidence type="ECO:0000256" key="6">
    <source>
        <dbReference type="RuleBase" id="RU363077"/>
    </source>
</evidence>
<keyword evidence="3 6" id="KW-0812">Transmembrane</keyword>
<reference evidence="8" key="1">
    <citation type="submission" date="2023-05" db="EMBL/GenBank/DDBJ databases">
        <authorList>
            <person name="Huff M."/>
        </authorList>
    </citation>
    <scope>NUCLEOTIDE SEQUENCE</scope>
</reference>
<dbReference type="InterPro" id="IPR037185">
    <property type="entry name" value="EmrE-like"/>
</dbReference>
<feature type="transmembrane region" description="Helical" evidence="6">
    <location>
        <begin position="39"/>
        <end position="59"/>
    </location>
</feature>
<evidence type="ECO:0000256" key="5">
    <source>
        <dbReference type="ARBA" id="ARBA00023136"/>
    </source>
</evidence>
<evidence type="ECO:0000256" key="4">
    <source>
        <dbReference type="ARBA" id="ARBA00022989"/>
    </source>
</evidence>
<evidence type="ECO:0000256" key="1">
    <source>
        <dbReference type="ARBA" id="ARBA00004141"/>
    </source>
</evidence>
<feature type="transmembrane region" description="Helical" evidence="6">
    <location>
        <begin position="134"/>
        <end position="152"/>
    </location>
</feature>
<comment type="subcellular location">
    <subcellularLocation>
        <location evidence="1 6">Membrane</location>
        <topology evidence="1 6">Multi-pass membrane protein</topology>
    </subcellularLocation>
</comment>
<feature type="domain" description="EamA" evidence="7">
    <location>
        <begin position="178"/>
        <end position="316"/>
    </location>
</feature>
<dbReference type="Proteomes" id="UP000834106">
    <property type="component" value="Chromosome 7"/>
</dbReference>
<dbReference type="PANTHER" id="PTHR31218">
    <property type="entry name" value="WAT1-RELATED PROTEIN"/>
    <property type="match status" value="1"/>
</dbReference>
<protein>
    <recommendedName>
        <fullName evidence="6">WAT1-related protein</fullName>
    </recommendedName>
</protein>
<keyword evidence="4 6" id="KW-1133">Transmembrane helix</keyword>
<dbReference type="AlphaFoldDB" id="A0AAD1ZBM7"/>
<dbReference type="EMBL" id="OU503042">
    <property type="protein sequence ID" value="CAI9764916.1"/>
    <property type="molecule type" value="Genomic_DNA"/>
</dbReference>
<keyword evidence="5 6" id="KW-0472">Membrane</keyword>
<sequence>MKYIERWKQVFAMVTVQFVLATINILFKMVLERGMNHMIIVAYRQSISTIFLIPLAYLWERGSWNKLTPWLMGQMFLCALIGLTLCQYLFLVGLKYTSNTFMCAFINMVPVITFIMALPFRVEKVNLKRKRGKATVLGILTCLGGALILILYKGMPLIMRNSRSQPQHSTKAAGWSIIGSLYLCAGSVCWSSWFLIQTRIGNKYPYQYSSTATMSLFSAIQSIILCFIMDRNISTWALKGKLEILSVLYAGIIASGLCYVVMSWCVKQRGPVFTSAFSPLIQIFAAAFDVSILHQEIYLGSILGSIIVIVGMYVLLWGKSNNEETGKQIVPTETDETR</sequence>
<feature type="transmembrane region" description="Helical" evidence="6">
    <location>
        <begin position="242"/>
        <end position="264"/>
    </location>
</feature>
<feature type="transmembrane region" description="Helical" evidence="6">
    <location>
        <begin position="297"/>
        <end position="316"/>
    </location>
</feature>
<feature type="transmembrane region" description="Helical" evidence="6">
    <location>
        <begin position="173"/>
        <end position="196"/>
    </location>
</feature>
<gene>
    <name evidence="8" type="ORF">FPE_LOCUS12346</name>
</gene>
<keyword evidence="9" id="KW-1185">Reference proteome</keyword>
<evidence type="ECO:0000313" key="9">
    <source>
        <dbReference type="Proteomes" id="UP000834106"/>
    </source>
</evidence>
<name>A0AAD1ZBM7_9LAMI</name>
<evidence type="ECO:0000259" key="7">
    <source>
        <dbReference type="Pfam" id="PF00892"/>
    </source>
</evidence>
<dbReference type="InterPro" id="IPR030184">
    <property type="entry name" value="WAT1-related"/>
</dbReference>
<feature type="transmembrane region" description="Helical" evidence="6">
    <location>
        <begin position="6"/>
        <end position="27"/>
    </location>
</feature>
<evidence type="ECO:0000256" key="2">
    <source>
        <dbReference type="ARBA" id="ARBA00007635"/>
    </source>
</evidence>
<comment type="similarity">
    <text evidence="2 6">Belongs to the drug/metabolite transporter (DMT) superfamily. Plant drug/metabolite exporter (P-DME) (TC 2.A.7.4) family.</text>
</comment>
<organism evidence="8 9">
    <name type="scientific">Fraxinus pennsylvanica</name>
    <dbReference type="NCBI Taxonomy" id="56036"/>
    <lineage>
        <taxon>Eukaryota</taxon>
        <taxon>Viridiplantae</taxon>
        <taxon>Streptophyta</taxon>
        <taxon>Embryophyta</taxon>
        <taxon>Tracheophyta</taxon>
        <taxon>Spermatophyta</taxon>
        <taxon>Magnoliopsida</taxon>
        <taxon>eudicotyledons</taxon>
        <taxon>Gunneridae</taxon>
        <taxon>Pentapetalae</taxon>
        <taxon>asterids</taxon>
        <taxon>lamiids</taxon>
        <taxon>Lamiales</taxon>
        <taxon>Oleaceae</taxon>
        <taxon>Oleeae</taxon>
        <taxon>Fraxinus</taxon>
    </lineage>
</organism>
<dbReference type="GO" id="GO:0022857">
    <property type="term" value="F:transmembrane transporter activity"/>
    <property type="evidence" value="ECO:0007669"/>
    <property type="project" value="InterPro"/>
</dbReference>
<feature type="transmembrane region" description="Helical" evidence="6">
    <location>
        <begin position="101"/>
        <end position="122"/>
    </location>
</feature>
<dbReference type="GO" id="GO:0016020">
    <property type="term" value="C:membrane"/>
    <property type="evidence" value="ECO:0007669"/>
    <property type="project" value="UniProtKB-SubCell"/>
</dbReference>
<feature type="transmembrane region" description="Helical" evidence="6">
    <location>
        <begin position="71"/>
        <end position="94"/>
    </location>
</feature>
<accession>A0AAD1ZBM7</accession>
<dbReference type="Pfam" id="PF00892">
    <property type="entry name" value="EamA"/>
    <property type="match status" value="2"/>
</dbReference>